<feature type="transmembrane region" description="Helical" evidence="1">
    <location>
        <begin position="120"/>
        <end position="138"/>
    </location>
</feature>
<protein>
    <recommendedName>
        <fullName evidence="4">DUF3592 domain-containing protein</fullName>
    </recommendedName>
</protein>
<evidence type="ECO:0008006" key="4">
    <source>
        <dbReference type="Google" id="ProtNLM"/>
    </source>
</evidence>
<evidence type="ECO:0000313" key="2">
    <source>
        <dbReference type="EMBL" id="MBL6276866.1"/>
    </source>
</evidence>
<keyword evidence="3" id="KW-1185">Reference proteome</keyword>
<gene>
    <name evidence="2" type="ORF">JMF97_11905</name>
</gene>
<evidence type="ECO:0000313" key="3">
    <source>
        <dbReference type="Proteomes" id="UP000661193"/>
    </source>
</evidence>
<dbReference type="Proteomes" id="UP000661193">
    <property type="component" value="Unassembled WGS sequence"/>
</dbReference>
<keyword evidence="1" id="KW-0812">Transmembrane</keyword>
<organism evidence="2 3">
    <name type="scientific">Micromonospora fiedleri</name>
    <dbReference type="NCBI Taxonomy" id="1157498"/>
    <lineage>
        <taxon>Bacteria</taxon>
        <taxon>Bacillati</taxon>
        <taxon>Actinomycetota</taxon>
        <taxon>Actinomycetes</taxon>
        <taxon>Micromonosporales</taxon>
        <taxon>Micromonosporaceae</taxon>
        <taxon>Micromonospora</taxon>
    </lineage>
</organism>
<reference evidence="2 3" key="1">
    <citation type="submission" date="2021-01" db="EMBL/GenBank/DDBJ databases">
        <title>Genome sequencing of Micromonospora fiedleri MG-37.</title>
        <authorList>
            <person name="Moreland P.E.J."/>
            <person name="Stach J.E.M."/>
        </authorList>
    </citation>
    <scope>NUCLEOTIDE SEQUENCE [LARGE SCALE GENOMIC DNA]</scope>
    <source>
        <strain evidence="2 3">MG-37</strain>
    </source>
</reference>
<dbReference type="RefSeq" id="WP_203221639.1">
    <property type="nucleotide sequence ID" value="NZ_JAETXL010000004.1"/>
</dbReference>
<keyword evidence="1" id="KW-0472">Membrane</keyword>
<proteinExistence type="predicted"/>
<sequence>MTARTNFTVMRPRIYPAVPVAGLFASLWILAAGIFADLGPPSPTGELRPATVISIEQDSIGRPFVALVRVDTPDGAVVCGLRSSQFDGSRLPRLHSDLTVDYWPTGCAPAPVSRELPREGILAIGVVGTALMAFWLWAGRRAGL</sequence>
<evidence type="ECO:0000256" key="1">
    <source>
        <dbReference type="SAM" id="Phobius"/>
    </source>
</evidence>
<keyword evidence="1" id="KW-1133">Transmembrane helix</keyword>
<dbReference type="EMBL" id="JAETXL010000004">
    <property type="protein sequence ID" value="MBL6276866.1"/>
    <property type="molecule type" value="Genomic_DNA"/>
</dbReference>
<accession>A0ABS1UKJ6</accession>
<name>A0ABS1UKJ6_9ACTN</name>
<comment type="caution">
    <text evidence="2">The sequence shown here is derived from an EMBL/GenBank/DDBJ whole genome shotgun (WGS) entry which is preliminary data.</text>
</comment>